<dbReference type="AlphaFoldDB" id="O58262"/>
<feature type="transmembrane region" description="Helical" evidence="1">
    <location>
        <begin position="12"/>
        <end position="29"/>
    </location>
</feature>
<reference evidence="2 3" key="1">
    <citation type="journal article" date="1998" name="DNA Res.">
        <title>Complete sequence and gene organization of the genome of a hyper-thermophilic archaebacterium, Pyrococcus horikoshii OT3.</title>
        <authorList>
            <person name="Kawarabayasi Y."/>
            <person name="Sawada M."/>
            <person name="Horikawa H."/>
            <person name="Haikawa Y."/>
            <person name="Hino Y."/>
            <person name="Yamamoto S."/>
            <person name="Sekine M."/>
            <person name="Baba S."/>
            <person name="Kosugi H."/>
            <person name="Hosoyama A."/>
            <person name="Nagai Y."/>
            <person name="Sakai M."/>
            <person name="Ogura K."/>
            <person name="Otuka R."/>
            <person name="Nakazawa H."/>
            <person name="Takamiya M."/>
            <person name="Ohfuku Y."/>
            <person name="Funahashi T."/>
            <person name="Tanaka T."/>
            <person name="Kudoh Y."/>
            <person name="Yamazaki J."/>
            <person name="Kushida N."/>
            <person name="Oguchi A."/>
            <person name="Aoki K."/>
            <person name="Nakamura Y."/>
            <person name="Robb T.F."/>
            <person name="Horikoshi K."/>
            <person name="Masuchi Y."/>
            <person name="Shizuya H."/>
            <person name="Kikuchi H."/>
        </authorList>
    </citation>
    <scope>NUCLEOTIDE SEQUENCE [LARGE SCALE GENOMIC DNA]</scope>
    <source>
        <strain evidence="3">ATCC 700860 / DSM 12428 / JCM 9974 / NBRC 100139 / OT-3</strain>
    </source>
</reference>
<dbReference type="KEGG" id="pho:PH0526"/>
<dbReference type="Proteomes" id="UP000000752">
    <property type="component" value="Chromosome"/>
</dbReference>
<dbReference type="EMBL" id="BA000001">
    <property type="protein sequence ID" value="BAA29614.1"/>
    <property type="molecule type" value="Genomic_DNA"/>
</dbReference>
<keyword evidence="1" id="KW-0472">Membrane</keyword>
<evidence type="ECO:0000256" key="1">
    <source>
        <dbReference type="SAM" id="Phobius"/>
    </source>
</evidence>
<protein>
    <submittedName>
        <fullName evidence="2">Uncharacterized protein</fullName>
    </submittedName>
</protein>
<keyword evidence="3" id="KW-1185">Reference proteome</keyword>
<gene>
    <name evidence="2" type="ordered locus">PH0526</name>
</gene>
<evidence type="ECO:0000313" key="2">
    <source>
        <dbReference type="EMBL" id="BAA29614.1"/>
    </source>
</evidence>
<dbReference type="EnsemblBacteria" id="BAA29614">
    <property type="protein sequence ID" value="BAA29614"/>
    <property type="gene ID" value="BAA29614"/>
</dbReference>
<sequence length="103" mass="10915">MEPNLSKTFSFITIKALFCFSLISLSTLNSEAPGMYSMNPAFAAFLRVNSAAAEVGITMYPLFSSSRTSLFICSSLAASALLAAITIGLFTLLISDAKANRSS</sequence>
<accession>O58262</accession>
<keyword evidence="1" id="KW-1133">Transmembrane helix</keyword>
<organism evidence="2 3">
    <name type="scientific">Pyrococcus horikoshii (strain ATCC 700860 / DSM 12428 / JCM 9974 / NBRC 100139 / OT-3)</name>
    <dbReference type="NCBI Taxonomy" id="70601"/>
    <lineage>
        <taxon>Archaea</taxon>
        <taxon>Methanobacteriati</taxon>
        <taxon>Methanobacteriota</taxon>
        <taxon>Thermococci</taxon>
        <taxon>Thermococcales</taxon>
        <taxon>Thermococcaceae</taxon>
        <taxon>Pyrococcus</taxon>
    </lineage>
</organism>
<feature type="transmembrane region" description="Helical" evidence="1">
    <location>
        <begin position="41"/>
        <end position="63"/>
    </location>
</feature>
<proteinExistence type="predicted"/>
<keyword evidence="1" id="KW-0812">Transmembrane</keyword>
<feature type="transmembrane region" description="Helical" evidence="1">
    <location>
        <begin position="69"/>
        <end position="94"/>
    </location>
</feature>
<evidence type="ECO:0000313" key="3">
    <source>
        <dbReference type="Proteomes" id="UP000000752"/>
    </source>
</evidence>
<name>O58262_PYRHO</name>
<dbReference type="PIR" id="A71166">
    <property type="entry name" value="A71166"/>
</dbReference>